<dbReference type="RefSeq" id="WP_058282768.1">
    <property type="nucleotide sequence ID" value="NZ_CYUD01000009.1"/>
</dbReference>
<evidence type="ECO:0000313" key="1">
    <source>
        <dbReference type="EMBL" id="CUK08678.1"/>
    </source>
</evidence>
<dbReference type="Proteomes" id="UP000051260">
    <property type="component" value="Unassembled WGS sequence"/>
</dbReference>
<evidence type="ECO:0000313" key="2">
    <source>
        <dbReference type="Proteomes" id="UP000051260"/>
    </source>
</evidence>
<gene>
    <name evidence="1" type="ORF">RUE5091_03112</name>
</gene>
<dbReference type="AlphaFoldDB" id="A0A0P1IEN4"/>
<dbReference type="EMBL" id="CYUD01000009">
    <property type="protein sequence ID" value="CUK08678.1"/>
    <property type="molecule type" value="Genomic_DNA"/>
</dbReference>
<dbReference type="OrthoDB" id="4558596at2"/>
<accession>A0A0P1IEN4</accession>
<organism evidence="1 2">
    <name type="scientific">Ruegeria denitrificans</name>
    <dbReference type="NCBI Taxonomy" id="1715692"/>
    <lineage>
        <taxon>Bacteria</taxon>
        <taxon>Pseudomonadati</taxon>
        <taxon>Pseudomonadota</taxon>
        <taxon>Alphaproteobacteria</taxon>
        <taxon>Rhodobacterales</taxon>
        <taxon>Roseobacteraceae</taxon>
        <taxon>Ruegeria</taxon>
    </lineage>
</organism>
<sequence>MTDSAEASLELIIERIEREYSNFSVSSRWGRRQLMLDRKMFATFSELDMSFKLGEDQLRQAYSIDGAETWNPKGRKNPPRSWVMVPVSQNRHWMPLALEAAEYLSKSGS</sequence>
<protein>
    <recommendedName>
        <fullName evidence="3">DUF5655 domain-containing protein</fullName>
    </recommendedName>
</protein>
<reference evidence="2" key="1">
    <citation type="submission" date="2015-09" db="EMBL/GenBank/DDBJ databases">
        <authorList>
            <person name="Rodrigo-Torres L."/>
            <person name="Arahal D.R."/>
        </authorList>
    </citation>
    <scope>NUCLEOTIDE SEQUENCE [LARGE SCALE GENOMIC DNA]</scope>
    <source>
        <strain evidence="2">CECT 5091</strain>
    </source>
</reference>
<dbReference type="STRING" id="1715692.RUE5091_03112"/>
<proteinExistence type="predicted"/>
<evidence type="ECO:0008006" key="3">
    <source>
        <dbReference type="Google" id="ProtNLM"/>
    </source>
</evidence>
<keyword evidence="2" id="KW-1185">Reference proteome</keyword>
<name>A0A0P1IEN4_9RHOB</name>